<dbReference type="CDD" id="cd16461">
    <property type="entry name" value="RING-H2_EL5-like"/>
    <property type="match status" value="1"/>
</dbReference>
<proteinExistence type="predicted"/>
<organism evidence="12 13">
    <name type="scientific">Striga hermonthica</name>
    <name type="common">Purple witchweed</name>
    <name type="synonym">Buchnera hermonthica</name>
    <dbReference type="NCBI Taxonomy" id="68872"/>
    <lineage>
        <taxon>Eukaryota</taxon>
        <taxon>Viridiplantae</taxon>
        <taxon>Streptophyta</taxon>
        <taxon>Embryophyta</taxon>
        <taxon>Tracheophyta</taxon>
        <taxon>Spermatophyta</taxon>
        <taxon>Magnoliopsida</taxon>
        <taxon>eudicotyledons</taxon>
        <taxon>Gunneridae</taxon>
        <taxon>Pentapetalae</taxon>
        <taxon>asterids</taxon>
        <taxon>lamiids</taxon>
        <taxon>Lamiales</taxon>
        <taxon>Orobanchaceae</taxon>
        <taxon>Buchnereae</taxon>
        <taxon>Striga</taxon>
    </lineage>
</organism>
<evidence type="ECO:0000256" key="3">
    <source>
        <dbReference type="ARBA" id="ARBA00012483"/>
    </source>
</evidence>
<dbReference type="PANTHER" id="PTHR46913:SF22">
    <property type="entry name" value="RING-TYPE E3 UBIQUITIN TRANSFERASE"/>
    <property type="match status" value="1"/>
</dbReference>
<evidence type="ECO:0000256" key="9">
    <source>
        <dbReference type="PROSITE-ProRule" id="PRU00175"/>
    </source>
</evidence>
<name>A0A9N7NB16_STRHE</name>
<dbReference type="EC" id="2.3.2.27" evidence="3"/>
<protein>
    <recommendedName>
        <fullName evidence="3">RING-type E3 ubiquitin transferase</fullName>
        <ecNumber evidence="3">2.3.2.27</ecNumber>
    </recommendedName>
</protein>
<dbReference type="Proteomes" id="UP001153555">
    <property type="component" value="Unassembled WGS sequence"/>
</dbReference>
<evidence type="ECO:0000256" key="1">
    <source>
        <dbReference type="ARBA" id="ARBA00000900"/>
    </source>
</evidence>
<keyword evidence="13" id="KW-1185">Reference proteome</keyword>
<dbReference type="Gene3D" id="3.30.40.10">
    <property type="entry name" value="Zinc/RING finger domain, C3HC4 (zinc finger)"/>
    <property type="match status" value="1"/>
</dbReference>
<dbReference type="PROSITE" id="PS50089">
    <property type="entry name" value="ZF_RING_2"/>
    <property type="match status" value="1"/>
</dbReference>
<dbReference type="GO" id="GO:0016567">
    <property type="term" value="P:protein ubiquitination"/>
    <property type="evidence" value="ECO:0007669"/>
    <property type="project" value="InterPro"/>
</dbReference>
<evidence type="ECO:0000256" key="6">
    <source>
        <dbReference type="ARBA" id="ARBA00022771"/>
    </source>
</evidence>
<comment type="pathway">
    <text evidence="2">Protein modification; protein ubiquitination.</text>
</comment>
<reference evidence="12" key="1">
    <citation type="submission" date="2019-12" db="EMBL/GenBank/DDBJ databases">
        <authorList>
            <person name="Scholes J."/>
        </authorList>
    </citation>
    <scope>NUCLEOTIDE SEQUENCE</scope>
</reference>
<dbReference type="SUPFAM" id="SSF57850">
    <property type="entry name" value="RING/U-box"/>
    <property type="match status" value="1"/>
</dbReference>
<keyword evidence="6 9" id="KW-0863">Zinc-finger</keyword>
<feature type="domain" description="RING-type" evidence="11">
    <location>
        <begin position="23"/>
        <end position="46"/>
    </location>
</feature>
<evidence type="ECO:0000259" key="11">
    <source>
        <dbReference type="PROSITE" id="PS50089"/>
    </source>
</evidence>
<keyword evidence="4" id="KW-0808">Transferase</keyword>
<accession>A0A9N7NB16</accession>
<evidence type="ECO:0000313" key="12">
    <source>
        <dbReference type="EMBL" id="CAA0827150.1"/>
    </source>
</evidence>
<evidence type="ECO:0000313" key="13">
    <source>
        <dbReference type="Proteomes" id="UP001153555"/>
    </source>
</evidence>
<feature type="region of interest" description="Disordered" evidence="10">
    <location>
        <begin position="134"/>
        <end position="172"/>
    </location>
</feature>
<evidence type="ECO:0000256" key="7">
    <source>
        <dbReference type="ARBA" id="ARBA00022786"/>
    </source>
</evidence>
<dbReference type="GO" id="GO:0061630">
    <property type="term" value="F:ubiquitin protein ligase activity"/>
    <property type="evidence" value="ECO:0007669"/>
    <property type="project" value="UniProtKB-EC"/>
</dbReference>
<dbReference type="GO" id="GO:0008270">
    <property type="term" value="F:zinc ion binding"/>
    <property type="evidence" value="ECO:0007669"/>
    <property type="project" value="UniProtKB-KW"/>
</dbReference>
<sequence length="172" mass="19150">MGDLTHVLVEFEENEALRLLPKCSHAFHLPCIDTWLKSHSNCPLCRANVAASGQPAVEVNACEARRREDLVLVVDGRRDSVFHERVVAVNGDDVGGGGNFGDPRKRLLVSDILRFEEIEEYVRVEIDELWKEAGSSSVDRGRDGNLLGSPGEVRREFMAKDHDKGKNSVVQD</sequence>
<evidence type="ECO:0000256" key="4">
    <source>
        <dbReference type="ARBA" id="ARBA00022679"/>
    </source>
</evidence>
<dbReference type="AlphaFoldDB" id="A0A9N7NB16"/>
<evidence type="ECO:0000256" key="10">
    <source>
        <dbReference type="SAM" id="MobiDB-lite"/>
    </source>
</evidence>
<dbReference type="PANTHER" id="PTHR46913">
    <property type="entry name" value="RING-H2 FINGER PROTEIN ATL16"/>
    <property type="match status" value="1"/>
</dbReference>
<dbReference type="OrthoDB" id="9984778at2759"/>
<keyword evidence="5" id="KW-0479">Metal-binding</keyword>
<keyword evidence="8" id="KW-0862">Zinc</keyword>
<dbReference type="InterPro" id="IPR001841">
    <property type="entry name" value="Znf_RING"/>
</dbReference>
<evidence type="ECO:0000256" key="8">
    <source>
        <dbReference type="ARBA" id="ARBA00022833"/>
    </source>
</evidence>
<evidence type="ECO:0000256" key="5">
    <source>
        <dbReference type="ARBA" id="ARBA00022723"/>
    </source>
</evidence>
<evidence type="ECO:0000256" key="2">
    <source>
        <dbReference type="ARBA" id="ARBA00004906"/>
    </source>
</evidence>
<gene>
    <name evidence="12" type="ORF">SHERM_22845</name>
</gene>
<comment type="catalytic activity">
    <reaction evidence="1">
        <text>S-ubiquitinyl-[E2 ubiquitin-conjugating enzyme]-L-cysteine + [acceptor protein]-L-lysine = [E2 ubiquitin-conjugating enzyme]-L-cysteine + N(6)-ubiquitinyl-[acceptor protein]-L-lysine.</text>
        <dbReference type="EC" id="2.3.2.27"/>
    </reaction>
</comment>
<feature type="compositionally biased region" description="Basic and acidic residues" evidence="10">
    <location>
        <begin position="152"/>
        <end position="166"/>
    </location>
</feature>
<comment type="caution">
    <text evidence="12">The sequence shown here is derived from an EMBL/GenBank/DDBJ whole genome shotgun (WGS) entry which is preliminary data.</text>
</comment>
<keyword evidence="7" id="KW-0833">Ubl conjugation pathway</keyword>
<dbReference type="Pfam" id="PF13639">
    <property type="entry name" value="zf-RING_2"/>
    <property type="match status" value="1"/>
</dbReference>
<dbReference type="InterPro" id="IPR044600">
    <property type="entry name" value="ATL1/ATL16-like"/>
</dbReference>
<dbReference type="EMBL" id="CACSLK010027751">
    <property type="protein sequence ID" value="CAA0827150.1"/>
    <property type="molecule type" value="Genomic_DNA"/>
</dbReference>
<dbReference type="InterPro" id="IPR013083">
    <property type="entry name" value="Znf_RING/FYVE/PHD"/>
</dbReference>